<dbReference type="Gene3D" id="3.10.250.10">
    <property type="entry name" value="SRCR-like domain"/>
    <property type="match status" value="4"/>
</dbReference>
<evidence type="ECO:0000313" key="6">
    <source>
        <dbReference type="Proteomes" id="UP000749559"/>
    </source>
</evidence>
<feature type="disulfide bond" evidence="2">
    <location>
        <begin position="920"/>
        <end position="930"/>
    </location>
</feature>
<dbReference type="InterPro" id="IPR001190">
    <property type="entry name" value="SRCR"/>
</dbReference>
<dbReference type="PROSITE" id="PS50240">
    <property type="entry name" value="TRYPSIN_DOM"/>
    <property type="match status" value="1"/>
</dbReference>
<dbReference type="InterPro" id="IPR018114">
    <property type="entry name" value="TRYPSIN_HIS"/>
</dbReference>
<dbReference type="Pfam" id="PF00530">
    <property type="entry name" value="SRCR"/>
    <property type="match status" value="3"/>
</dbReference>
<protein>
    <submittedName>
        <fullName evidence="5">Uncharacterized protein</fullName>
    </submittedName>
</protein>
<dbReference type="GO" id="GO:0006508">
    <property type="term" value="P:proteolysis"/>
    <property type="evidence" value="ECO:0007669"/>
    <property type="project" value="InterPro"/>
</dbReference>
<sequence>MTRTTYVICVIYVFGLLGVITHHGVGQGIGDVVLIRYQSANDSMSELSVSKLYRQLKRGSKRTEQCLKENILLKDRVELLESKKAFDRVLNFSKDLSQGFPFRSANKYIQKIMTLNMEHSSITNREDKKNIVALIVAIQRGFIKNTIRQQLDKLAALKTILHKYNNDMLAQRYALITETLRDKYVYVEKILSNVQVPDGKLSWKMWSAWSRCPGIMAGCSSRERRKMCMDDSAIVQPNDKCFGKQPVKVRKCKCVENYNSQGSADSNVTPYACMASISKSVRYFHGDNDGHFCSGVILSDMWILTAAHCACYHGYCCSADLDFLYSKCDLEHWTVTTGLLKPYKGKKKENQIRKIADVIIHKNYVKDSSGLPLRNDIALFKLDAPLDFKKPNVRPCKLPIEICRDSIERNCVRHSELHRWHCEIAGWGRYSASSSVPSVLRALDVVSIDEYGKSLAINQNVAFTETNNGAGRSCQGDSGGPLVCKEKKTDTAIVIGIMSWVDLSDCESTSKGTTGHTSVSHMLTWISDKIIEWGEWSQTCRSPGDTRMRLKTCLFRTSQSAIEDCPRQEIDKCPGLQAKDAEIRVQLIQRDVESMVDFKDKTEFTEFGMLRVKKQRKFKYLCDKQWDDRASRVVCRQLGFNPDDAVTIKSGLATYGEGGIHTKHLMDMNGIIISSRIQCIGNETNLSQCSIELWNHTKRGCLPNNFVTISCTKSGIKTRLSDGNSFSGRPEVFHEGEWANLCTEVTRKDALDRFADLVCENSGLGRHAFTVPYDQFGKGSATKSFGLDCPDDWLYSTLQLCEKQEEEICRHVSVFCFEKEPKIHDFVKCLSLGGTIWGHGIVRFCDEPEEDKKDKWASPTYFYAFIDFSTVCGNDFGIEEAKVVCRQAGFDPADAALNIFGLYDTCIWGGNDIKISDVKCKGNEHNLAECTFNYGETVTCPGNKRASLFCTPIPVQIDSEGRLDMTVNTDTRKICATNWGYEEARVVCKQLGKEYKNAIGYALPGNAENAWITQVECNGDERHLGQCQYKVDFSVSLKNHNIYCVDWKKFDDERHGLLSPRNYLHYGFNNCTGDGYAAVKCQ</sequence>
<proteinExistence type="predicted"/>
<dbReference type="GO" id="GO:0004252">
    <property type="term" value="F:serine-type endopeptidase activity"/>
    <property type="evidence" value="ECO:0007669"/>
    <property type="project" value="InterPro"/>
</dbReference>
<dbReference type="InterPro" id="IPR001314">
    <property type="entry name" value="Peptidase_S1A"/>
</dbReference>
<dbReference type="InterPro" id="IPR043504">
    <property type="entry name" value="Peptidase_S1_PA_chymotrypsin"/>
</dbReference>
<dbReference type="SUPFAM" id="SSF50494">
    <property type="entry name" value="Trypsin-like serine proteases"/>
    <property type="match status" value="1"/>
</dbReference>
<dbReference type="Proteomes" id="UP000749559">
    <property type="component" value="Unassembled WGS sequence"/>
</dbReference>
<accession>A0A8S4NNW0</accession>
<evidence type="ECO:0000256" key="2">
    <source>
        <dbReference type="PROSITE-ProRule" id="PRU00196"/>
    </source>
</evidence>
<evidence type="ECO:0000259" key="3">
    <source>
        <dbReference type="PROSITE" id="PS50240"/>
    </source>
</evidence>
<feature type="disulfide bond" evidence="2">
    <location>
        <begin position="679"/>
        <end position="689"/>
    </location>
</feature>
<feature type="disulfide bond" evidence="2">
    <location>
        <begin position="1017"/>
        <end position="1027"/>
    </location>
</feature>
<evidence type="ECO:0000256" key="1">
    <source>
        <dbReference type="ARBA" id="ARBA00023157"/>
    </source>
</evidence>
<dbReference type="SMART" id="SM00020">
    <property type="entry name" value="Tryp_SPc"/>
    <property type="match status" value="1"/>
</dbReference>
<dbReference type="PRINTS" id="PR00722">
    <property type="entry name" value="CHYMOTRYPSIN"/>
</dbReference>
<dbReference type="SMART" id="SM00202">
    <property type="entry name" value="SR"/>
    <property type="match status" value="3"/>
</dbReference>
<gene>
    <name evidence="5" type="ORF">OFUS_LOCUS8880</name>
</gene>
<feature type="domain" description="SRCR" evidence="4">
    <location>
        <begin position="585"/>
        <end position="712"/>
    </location>
</feature>
<dbReference type="CDD" id="cd00190">
    <property type="entry name" value="Tryp_SPc"/>
    <property type="match status" value="1"/>
</dbReference>
<dbReference type="GO" id="GO:0016020">
    <property type="term" value="C:membrane"/>
    <property type="evidence" value="ECO:0007669"/>
    <property type="project" value="InterPro"/>
</dbReference>
<dbReference type="PANTHER" id="PTHR48071">
    <property type="entry name" value="SRCR DOMAIN-CONTAINING PROTEIN"/>
    <property type="match status" value="1"/>
</dbReference>
<feature type="domain" description="SRCR" evidence="4">
    <location>
        <begin position="842"/>
        <end position="951"/>
    </location>
</feature>
<dbReference type="PROSITE" id="PS00134">
    <property type="entry name" value="TRYPSIN_HIS"/>
    <property type="match status" value="1"/>
</dbReference>
<dbReference type="EMBL" id="CAIIXF020000004">
    <property type="protein sequence ID" value="CAH1782428.1"/>
    <property type="molecule type" value="Genomic_DNA"/>
</dbReference>
<evidence type="ECO:0000259" key="4">
    <source>
        <dbReference type="PROSITE" id="PS50287"/>
    </source>
</evidence>
<feature type="domain" description="SRCR" evidence="4">
    <location>
        <begin position="718"/>
        <end position="817"/>
    </location>
</feature>
<keyword evidence="1 2" id="KW-1015">Disulfide bond</keyword>
<reference evidence="5" key="1">
    <citation type="submission" date="2022-03" db="EMBL/GenBank/DDBJ databases">
        <authorList>
            <person name="Martin C."/>
        </authorList>
    </citation>
    <scope>NUCLEOTIDE SEQUENCE</scope>
</reference>
<dbReference type="Pfam" id="PF00089">
    <property type="entry name" value="Trypsin"/>
    <property type="match status" value="1"/>
</dbReference>
<dbReference type="InterPro" id="IPR009003">
    <property type="entry name" value="Peptidase_S1_PA"/>
</dbReference>
<feature type="domain" description="Peptidase S1" evidence="3">
    <location>
        <begin position="257"/>
        <end position="531"/>
    </location>
</feature>
<comment type="caution">
    <text evidence="5">The sequence shown here is derived from an EMBL/GenBank/DDBJ whole genome shotgun (WGS) entry which is preliminary data.</text>
</comment>
<evidence type="ECO:0000313" key="5">
    <source>
        <dbReference type="EMBL" id="CAH1782428.1"/>
    </source>
</evidence>
<dbReference type="InterPro" id="IPR001254">
    <property type="entry name" value="Trypsin_dom"/>
</dbReference>
<comment type="caution">
    <text evidence="2">Lacks conserved residue(s) required for the propagation of feature annotation.</text>
</comment>
<dbReference type="AlphaFoldDB" id="A0A8S4NNW0"/>
<organism evidence="5 6">
    <name type="scientific">Owenia fusiformis</name>
    <name type="common">Polychaete worm</name>
    <dbReference type="NCBI Taxonomy" id="6347"/>
    <lineage>
        <taxon>Eukaryota</taxon>
        <taxon>Metazoa</taxon>
        <taxon>Spiralia</taxon>
        <taxon>Lophotrochozoa</taxon>
        <taxon>Annelida</taxon>
        <taxon>Polychaeta</taxon>
        <taxon>Sedentaria</taxon>
        <taxon>Canalipalpata</taxon>
        <taxon>Sabellida</taxon>
        <taxon>Oweniida</taxon>
        <taxon>Oweniidae</taxon>
        <taxon>Owenia</taxon>
    </lineage>
</organism>
<dbReference type="PANTHER" id="PTHR48071:SF18">
    <property type="entry name" value="DELETED IN MALIGNANT BRAIN TUMORS 1 PROTEIN-RELATED"/>
    <property type="match status" value="1"/>
</dbReference>
<dbReference type="PROSITE" id="PS50287">
    <property type="entry name" value="SRCR_2"/>
    <property type="match status" value="4"/>
</dbReference>
<feature type="domain" description="SRCR" evidence="4">
    <location>
        <begin position="946"/>
        <end position="1082"/>
    </location>
</feature>
<keyword evidence="6" id="KW-1185">Reference proteome</keyword>
<dbReference type="Gene3D" id="2.40.10.10">
    <property type="entry name" value="Trypsin-like serine proteases"/>
    <property type="match status" value="1"/>
</dbReference>
<name>A0A8S4NNW0_OWEFU</name>
<dbReference type="InterPro" id="IPR036772">
    <property type="entry name" value="SRCR-like_dom_sf"/>
</dbReference>
<dbReference type="SUPFAM" id="SSF56487">
    <property type="entry name" value="SRCR-like"/>
    <property type="match status" value="4"/>
</dbReference>